<keyword evidence="5" id="KW-0762">Sugar transport</keyword>
<evidence type="ECO:0000313" key="12">
    <source>
        <dbReference type="Proteomes" id="UP000318065"/>
    </source>
</evidence>
<feature type="domain" description="ABC transmembrane type-1" evidence="10">
    <location>
        <begin position="76"/>
        <end position="268"/>
    </location>
</feature>
<feature type="transmembrane region" description="Helical" evidence="9">
    <location>
        <begin position="192"/>
        <end position="213"/>
    </location>
</feature>
<keyword evidence="8 9" id="KW-0472">Membrane</keyword>
<dbReference type="InterPro" id="IPR000515">
    <property type="entry name" value="MetI-like"/>
</dbReference>
<evidence type="ECO:0000256" key="1">
    <source>
        <dbReference type="ARBA" id="ARBA00004651"/>
    </source>
</evidence>
<accession>A0A510HKR7</accession>
<organism evidence="11 12">
    <name type="scientific">Rubrobacter xylanophilus</name>
    <dbReference type="NCBI Taxonomy" id="49319"/>
    <lineage>
        <taxon>Bacteria</taxon>
        <taxon>Bacillati</taxon>
        <taxon>Actinomycetota</taxon>
        <taxon>Rubrobacteria</taxon>
        <taxon>Rubrobacterales</taxon>
        <taxon>Rubrobacteraceae</taxon>
        <taxon>Rubrobacter</taxon>
    </lineage>
</organism>
<comment type="similarity">
    <text evidence="2">Belongs to the binding-protein-dependent transport system permease family. MalFG subfamily.</text>
</comment>
<dbReference type="Proteomes" id="UP000318065">
    <property type="component" value="Chromosome"/>
</dbReference>
<dbReference type="SUPFAM" id="SSF161098">
    <property type="entry name" value="MetI-like"/>
    <property type="match status" value="1"/>
</dbReference>
<feature type="transmembrane region" description="Helical" evidence="9">
    <location>
        <begin position="113"/>
        <end position="135"/>
    </location>
</feature>
<evidence type="ECO:0000259" key="10">
    <source>
        <dbReference type="PROSITE" id="PS50928"/>
    </source>
</evidence>
<dbReference type="PROSITE" id="PS50928">
    <property type="entry name" value="ABC_TM1"/>
    <property type="match status" value="1"/>
</dbReference>
<keyword evidence="12" id="KW-1185">Reference proteome</keyword>
<name>A0A510HKR7_9ACTN</name>
<dbReference type="InterPro" id="IPR050901">
    <property type="entry name" value="BP-dep_ABC_trans_perm"/>
</dbReference>
<dbReference type="AlphaFoldDB" id="A0A510HKR7"/>
<evidence type="ECO:0000313" key="11">
    <source>
        <dbReference type="EMBL" id="BBL80448.1"/>
    </source>
</evidence>
<dbReference type="Gene3D" id="1.10.3720.10">
    <property type="entry name" value="MetI-like"/>
    <property type="match status" value="1"/>
</dbReference>
<keyword evidence="6 9" id="KW-0812">Transmembrane</keyword>
<dbReference type="PANTHER" id="PTHR32243">
    <property type="entry name" value="MALTOSE TRANSPORT SYSTEM PERMEASE-RELATED"/>
    <property type="match status" value="1"/>
</dbReference>
<evidence type="ECO:0000256" key="7">
    <source>
        <dbReference type="ARBA" id="ARBA00022989"/>
    </source>
</evidence>
<reference evidence="11" key="1">
    <citation type="journal article" date="2019" name="Microbiol. Resour. Announc.">
        <title>Complete Genome Sequence of Rubrobacter xylanophilus Strain AA3-22, Isolated from Arima Onsen in Japan.</title>
        <authorList>
            <person name="Tomariguchi N."/>
            <person name="Miyazaki K."/>
        </authorList>
    </citation>
    <scope>NUCLEOTIDE SEQUENCE [LARGE SCALE GENOMIC DNA]</scope>
    <source>
        <strain evidence="11">AA3-22</strain>
    </source>
</reference>
<keyword evidence="3 9" id="KW-0813">Transport</keyword>
<evidence type="ECO:0000256" key="3">
    <source>
        <dbReference type="ARBA" id="ARBA00022448"/>
    </source>
</evidence>
<dbReference type="Pfam" id="PF00528">
    <property type="entry name" value="BPD_transp_1"/>
    <property type="match status" value="1"/>
</dbReference>
<evidence type="ECO:0000256" key="6">
    <source>
        <dbReference type="ARBA" id="ARBA00022692"/>
    </source>
</evidence>
<dbReference type="InterPro" id="IPR035906">
    <property type="entry name" value="MetI-like_sf"/>
</dbReference>
<feature type="transmembrane region" description="Helical" evidence="9">
    <location>
        <begin position="12"/>
        <end position="36"/>
    </location>
</feature>
<dbReference type="PANTHER" id="PTHR32243:SF50">
    <property type="entry name" value="MALTOSE_MALTODEXTRIN TRANSPORT SYSTEM PERMEASE PROTEIN MALG"/>
    <property type="match status" value="1"/>
</dbReference>
<gene>
    <name evidence="11" type="ORF">RxyAA322_23020</name>
</gene>
<dbReference type="GO" id="GO:0055085">
    <property type="term" value="P:transmembrane transport"/>
    <property type="evidence" value="ECO:0007669"/>
    <property type="project" value="InterPro"/>
</dbReference>
<dbReference type="CDD" id="cd06261">
    <property type="entry name" value="TM_PBP2"/>
    <property type="match status" value="1"/>
</dbReference>
<evidence type="ECO:0000256" key="9">
    <source>
        <dbReference type="RuleBase" id="RU363032"/>
    </source>
</evidence>
<feature type="transmembrane region" description="Helical" evidence="9">
    <location>
        <begin position="141"/>
        <end position="163"/>
    </location>
</feature>
<evidence type="ECO:0000256" key="4">
    <source>
        <dbReference type="ARBA" id="ARBA00022475"/>
    </source>
</evidence>
<comment type="subcellular location">
    <subcellularLocation>
        <location evidence="1 9">Cell membrane</location>
        <topology evidence="1 9">Multi-pass membrane protein</topology>
    </subcellularLocation>
</comment>
<evidence type="ECO:0000256" key="2">
    <source>
        <dbReference type="ARBA" id="ARBA00009047"/>
    </source>
</evidence>
<sequence>MMLGSKARAERLTRAGLYAAYAVITAFFLFPIFWVVSMSLKTVPQLFATPPVWFPWPPQFGNYAYVLTSTSIGRYLLNSAFIVLMTVILTLIIATLAAYGFSRFSFRYKRPSLLAVLVFQMVSPVVIAIPLYRFFAALGLLNSYATVILVYVAIVLPFTTWFLKGYFDTIPHEMDEAAIVDGASRWQVLTRILLPVCAPGIATAAILAAVLSWSQFVVPFILLDSRELYPISVGLVDLKNTSDAITLHYLSAASVIAIAPVIAVFVLLQRYIVNALTAGAIKG</sequence>
<evidence type="ECO:0000256" key="8">
    <source>
        <dbReference type="ARBA" id="ARBA00023136"/>
    </source>
</evidence>
<keyword evidence="4" id="KW-1003">Cell membrane</keyword>
<proteinExistence type="inferred from homology"/>
<keyword evidence="7 9" id="KW-1133">Transmembrane helix</keyword>
<evidence type="ECO:0000256" key="5">
    <source>
        <dbReference type="ARBA" id="ARBA00022597"/>
    </source>
</evidence>
<feature type="transmembrane region" description="Helical" evidence="9">
    <location>
        <begin position="247"/>
        <end position="268"/>
    </location>
</feature>
<dbReference type="GO" id="GO:0005886">
    <property type="term" value="C:plasma membrane"/>
    <property type="evidence" value="ECO:0007669"/>
    <property type="project" value="UniProtKB-SubCell"/>
</dbReference>
<protein>
    <submittedName>
        <fullName evidence="11">ABC transporter permease</fullName>
    </submittedName>
</protein>
<dbReference type="EMBL" id="AP019791">
    <property type="protein sequence ID" value="BBL80448.1"/>
    <property type="molecule type" value="Genomic_DNA"/>
</dbReference>
<feature type="transmembrane region" description="Helical" evidence="9">
    <location>
        <begin position="75"/>
        <end position="101"/>
    </location>
</feature>